<evidence type="ECO:0000313" key="2">
    <source>
        <dbReference type="EMBL" id="ATB36816.1"/>
    </source>
</evidence>
<accession>A0A250J0X2</accession>
<dbReference type="EMBL" id="CP022098">
    <property type="protein sequence ID" value="ATB36816.1"/>
    <property type="molecule type" value="Genomic_DNA"/>
</dbReference>
<dbReference type="RefSeq" id="WP_095985225.1">
    <property type="nucleotide sequence ID" value="NZ_CP022098.1"/>
</dbReference>
<feature type="region of interest" description="Disordered" evidence="1">
    <location>
        <begin position="73"/>
        <end position="110"/>
    </location>
</feature>
<evidence type="ECO:0000256" key="1">
    <source>
        <dbReference type="SAM" id="MobiDB-lite"/>
    </source>
</evidence>
<name>A0A250J0X2_9BACT</name>
<evidence type="ECO:0000313" key="3">
    <source>
        <dbReference type="Proteomes" id="UP000217257"/>
    </source>
</evidence>
<feature type="compositionally biased region" description="Basic residues" evidence="1">
    <location>
        <begin position="88"/>
        <end position="102"/>
    </location>
</feature>
<dbReference type="AlphaFoldDB" id="A0A250J0X2"/>
<evidence type="ECO:0008006" key="4">
    <source>
        <dbReference type="Google" id="ProtNLM"/>
    </source>
</evidence>
<feature type="region of interest" description="Disordered" evidence="1">
    <location>
        <begin position="23"/>
        <end position="50"/>
    </location>
</feature>
<dbReference type="KEGG" id="cfus:CYFUS_002231"/>
<organism evidence="2 3">
    <name type="scientific">Cystobacter fuscus</name>
    <dbReference type="NCBI Taxonomy" id="43"/>
    <lineage>
        <taxon>Bacteria</taxon>
        <taxon>Pseudomonadati</taxon>
        <taxon>Myxococcota</taxon>
        <taxon>Myxococcia</taxon>
        <taxon>Myxococcales</taxon>
        <taxon>Cystobacterineae</taxon>
        <taxon>Archangiaceae</taxon>
        <taxon>Cystobacter</taxon>
    </lineage>
</organism>
<sequence length="346" mass="36936">MNRRLVGLLAAFCLISACKDESVGRIEPSTRPRGAPGALTPPAQAPVPAPVDPSKVLLRWKLDAPTAYQLTLSATPGAAPEPKPPAASKKKSRANKKSRKRAASPEEGSVATAARTSTFFLLRGSTPTEGALPFALIPEAPAGETQQGRMSERGFVLEGLSGAMRNLAVMVLELPMDPVGPGSAWVLATDLVDMNDLPAGFRQKNTQHKSEVKLTALTPLADGEQVATLEYELFESVIGQQGPLKAKRREHSHAHENAPLSVKKNARGKAAAAKTPETLPELSAEVRVSGRGQFLVKAGRWRSWEARMTTRTEGLTLPGLPAGERVLSLKPVEPVPAELLQRQATK</sequence>
<proteinExistence type="predicted"/>
<dbReference type="PROSITE" id="PS51257">
    <property type="entry name" value="PROKAR_LIPOPROTEIN"/>
    <property type="match status" value="1"/>
</dbReference>
<reference evidence="2 3" key="1">
    <citation type="submission" date="2017-06" db="EMBL/GenBank/DDBJ databases">
        <title>Sequencing and comparative analysis of myxobacterial genomes.</title>
        <authorList>
            <person name="Rupp O."/>
            <person name="Goesmann A."/>
            <person name="Sogaard-Andersen L."/>
        </authorList>
    </citation>
    <scope>NUCLEOTIDE SEQUENCE [LARGE SCALE GENOMIC DNA]</scope>
    <source>
        <strain evidence="2 3">DSM 52655</strain>
    </source>
</reference>
<protein>
    <recommendedName>
        <fullName evidence="4">Lipoprotein</fullName>
    </recommendedName>
</protein>
<dbReference type="Proteomes" id="UP000217257">
    <property type="component" value="Chromosome"/>
</dbReference>
<gene>
    <name evidence="2" type="ORF">CYFUS_002231</name>
</gene>